<protein>
    <recommendedName>
        <fullName evidence="4">DUF3592 domain-containing protein</fullName>
    </recommendedName>
</protein>
<accession>A0ABN6CTM2</accession>
<keyword evidence="3" id="KW-1185">Reference proteome</keyword>
<evidence type="ECO:0000313" key="2">
    <source>
        <dbReference type="EMBL" id="BCJ48500.1"/>
    </source>
</evidence>
<sequence>MSARTRLRIAAIAFVVIGAIGSVGTATMLAPDWRAAHGGGVTGTFTLTEPMSCDRREPPRQRCGWFGDFRGDDGRTVRRDMELADGLPPGAAVGDTLAARDTGSRTQIYPVDDVRTWRTSAAFFAGFTGAFLIGLLLLEPWRWRRRSNGGLGSVRAPE</sequence>
<organism evidence="2 3">
    <name type="scientific">Actinoplanes ianthinogenes</name>
    <dbReference type="NCBI Taxonomy" id="122358"/>
    <lineage>
        <taxon>Bacteria</taxon>
        <taxon>Bacillati</taxon>
        <taxon>Actinomycetota</taxon>
        <taxon>Actinomycetes</taxon>
        <taxon>Micromonosporales</taxon>
        <taxon>Micromonosporaceae</taxon>
        <taxon>Actinoplanes</taxon>
    </lineage>
</organism>
<evidence type="ECO:0008006" key="4">
    <source>
        <dbReference type="Google" id="ProtNLM"/>
    </source>
</evidence>
<keyword evidence="1" id="KW-0812">Transmembrane</keyword>
<gene>
    <name evidence="2" type="ORF">Aiant_91570</name>
</gene>
<proteinExistence type="predicted"/>
<name>A0ABN6CTM2_9ACTN</name>
<feature type="transmembrane region" description="Helical" evidence="1">
    <location>
        <begin position="120"/>
        <end position="138"/>
    </location>
</feature>
<keyword evidence="1" id="KW-1133">Transmembrane helix</keyword>
<evidence type="ECO:0000313" key="3">
    <source>
        <dbReference type="Proteomes" id="UP000676967"/>
    </source>
</evidence>
<evidence type="ECO:0000256" key="1">
    <source>
        <dbReference type="SAM" id="Phobius"/>
    </source>
</evidence>
<dbReference type="Proteomes" id="UP000676967">
    <property type="component" value="Chromosome"/>
</dbReference>
<keyword evidence="1" id="KW-0472">Membrane</keyword>
<reference evidence="2 3" key="1">
    <citation type="submission" date="2020-08" db="EMBL/GenBank/DDBJ databases">
        <title>Whole genome shotgun sequence of Actinoplanes ianthinogenes NBRC 13996.</title>
        <authorList>
            <person name="Komaki H."/>
            <person name="Tamura T."/>
        </authorList>
    </citation>
    <scope>NUCLEOTIDE SEQUENCE [LARGE SCALE GENOMIC DNA]</scope>
    <source>
        <strain evidence="2 3">NBRC 13996</strain>
    </source>
</reference>
<dbReference type="EMBL" id="AP023356">
    <property type="protein sequence ID" value="BCJ48500.1"/>
    <property type="molecule type" value="Genomic_DNA"/>
</dbReference>